<dbReference type="NCBIfam" id="TIGR00229">
    <property type="entry name" value="sensory_box"/>
    <property type="match status" value="1"/>
</dbReference>
<dbReference type="InterPro" id="IPR043128">
    <property type="entry name" value="Rev_trsase/Diguanyl_cyclase"/>
</dbReference>
<dbReference type="Pfam" id="PF00990">
    <property type="entry name" value="GGDEF"/>
    <property type="match status" value="1"/>
</dbReference>
<dbReference type="CDD" id="cd01949">
    <property type="entry name" value="GGDEF"/>
    <property type="match status" value="1"/>
</dbReference>
<gene>
    <name evidence="3" type="ORF">HZF24_01810</name>
</gene>
<name>A0A974BH77_SEDHY</name>
<evidence type="ECO:0000313" key="3">
    <source>
        <dbReference type="EMBL" id="NYB72871.1"/>
    </source>
</evidence>
<keyword evidence="4" id="KW-1185">Reference proteome</keyword>
<dbReference type="CDD" id="cd01948">
    <property type="entry name" value="EAL"/>
    <property type="match status" value="1"/>
</dbReference>
<feature type="domain" description="EAL" evidence="1">
    <location>
        <begin position="308"/>
        <end position="562"/>
    </location>
</feature>
<dbReference type="Proteomes" id="UP000611629">
    <property type="component" value="Unassembled WGS sequence"/>
</dbReference>
<dbReference type="PANTHER" id="PTHR44757:SF2">
    <property type="entry name" value="BIOFILM ARCHITECTURE MAINTENANCE PROTEIN MBAA"/>
    <property type="match status" value="1"/>
</dbReference>
<dbReference type="Gene3D" id="3.30.450.20">
    <property type="entry name" value="PAS domain"/>
    <property type="match status" value="1"/>
</dbReference>
<protein>
    <submittedName>
        <fullName evidence="3">EAL domain-containing protein</fullName>
    </submittedName>
</protein>
<dbReference type="AlphaFoldDB" id="A0A974BH77"/>
<dbReference type="InterPro" id="IPR035965">
    <property type="entry name" value="PAS-like_dom_sf"/>
</dbReference>
<dbReference type="SMART" id="SM00267">
    <property type="entry name" value="GGDEF"/>
    <property type="match status" value="1"/>
</dbReference>
<evidence type="ECO:0000313" key="4">
    <source>
        <dbReference type="Proteomes" id="UP000611629"/>
    </source>
</evidence>
<dbReference type="SMART" id="SM00052">
    <property type="entry name" value="EAL"/>
    <property type="match status" value="1"/>
</dbReference>
<dbReference type="PROSITE" id="PS50883">
    <property type="entry name" value="EAL"/>
    <property type="match status" value="1"/>
</dbReference>
<accession>A0A974BH77</accession>
<dbReference type="RefSeq" id="WP_179236544.1">
    <property type="nucleotide sequence ID" value="NZ_JACBNQ010000001.1"/>
</dbReference>
<dbReference type="InterPro" id="IPR001633">
    <property type="entry name" value="EAL_dom"/>
</dbReference>
<dbReference type="InterPro" id="IPR052155">
    <property type="entry name" value="Biofilm_reg_signaling"/>
</dbReference>
<dbReference type="Gene3D" id="3.20.20.450">
    <property type="entry name" value="EAL domain"/>
    <property type="match status" value="1"/>
</dbReference>
<dbReference type="PROSITE" id="PS50887">
    <property type="entry name" value="GGDEF"/>
    <property type="match status" value="1"/>
</dbReference>
<dbReference type="InterPro" id="IPR029787">
    <property type="entry name" value="Nucleotide_cyclase"/>
</dbReference>
<proteinExistence type="predicted"/>
<dbReference type="SUPFAM" id="SSF141868">
    <property type="entry name" value="EAL domain-like"/>
    <property type="match status" value="1"/>
</dbReference>
<dbReference type="InterPro" id="IPR035919">
    <property type="entry name" value="EAL_sf"/>
</dbReference>
<dbReference type="InterPro" id="IPR000160">
    <property type="entry name" value="GGDEF_dom"/>
</dbReference>
<evidence type="ECO:0000259" key="1">
    <source>
        <dbReference type="PROSITE" id="PS50883"/>
    </source>
</evidence>
<dbReference type="SUPFAM" id="SSF55785">
    <property type="entry name" value="PYP-like sensor domain (PAS domain)"/>
    <property type="match status" value="1"/>
</dbReference>
<comment type="caution">
    <text evidence="3">The sequence shown here is derived from an EMBL/GenBank/DDBJ whole genome shotgun (WGS) entry which is preliminary data.</text>
</comment>
<sequence>MDEKNKFYEYEFKELLDERVKQKLMFDQLLLASPFAVVILDTDQKIVSINDNFTKLFQYTFSETEGKLIGNLVSSYESENQIDKNLEIIYQGQIVQQEVKRRRKDGKLVDVELVGYPVLYRETIIGVYIIYIDISHKLRDSLTGLYNRNYFIESVDKHIKNYAETDEMFSVIVIDIEGFKNINDTLGHIIGDRFLIEIKKRLNFVLDDSYIVSRIDGDEFAVLINNANRNLLLNLAELILNVLSKPYIISKTEIYLNFNVGISTFPKDGTNSENLIRFADAAMHQAKMKSNDRISFYINEISEKIEQKFFLANYLFSAISNNELSIKYQPIFNINDKKIVGAEALLRWDNAVLGQVPPERFIPVAEKTGLIISMGEWVLKEVCNQIKLWEDKGFDLIPISINISVKQLENINFAKAAIEIMNNKHIIPEFIEFEITESVSSGDITRIVKNIKELKRYGIKISMDDFGTGFSSLGQLDLFELDKLKIDKIFIDDFVQVYKRQNLVKSIIAMAKSLNLVTVAEGIETSEQLSHLRGLGCQLGQGFIFSKPLTVEEIEEFFKKDGK</sequence>
<dbReference type="SUPFAM" id="SSF55073">
    <property type="entry name" value="Nucleotide cyclase"/>
    <property type="match status" value="1"/>
</dbReference>
<dbReference type="PANTHER" id="PTHR44757">
    <property type="entry name" value="DIGUANYLATE CYCLASE DGCP"/>
    <property type="match status" value="1"/>
</dbReference>
<reference evidence="3" key="1">
    <citation type="submission" date="2020-07" db="EMBL/GenBank/DDBJ databases">
        <title>Genomic analysis of a strain of Sedimentibacter Hydroxybenzoicus DSM7310.</title>
        <authorList>
            <person name="Ma S."/>
        </authorList>
    </citation>
    <scope>NUCLEOTIDE SEQUENCE</scope>
    <source>
        <strain evidence="3">DSM 7310</strain>
    </source>
</reference>
<dbReference type="NCBIfam" id="TIGR00254">
    <property type="entry name" value="GGDEF"/>
    <property type="match status" value="1"/>
</dbReference>
<dbReference type="CDD" id="cd00130">
    <property type="entry name" value="PAS"/>
    <property type="match status" value="1"/>
</dbReference>
<dbReference type="EMBL" id="JACBNQ010000001">
    <property type="protein sequence ID" value="NYB72871.1"/>
    <property type="molecule type" value="Genomic_DNA"/>
</dbReference>
<dbReference type="Pfam" id="PF13426">
    <property type="entry name" value="PAS_9"/>
    <property type="match status" value="1"/>
</dbReference>
<dbReference type="Pfam" id="PF00563">
    <property type="entry name" value="EAL"/>
    <property type="match status" value="1"/>
</dbReference>
<organism evidence="3 4">
    <name type="scientific">Sedimentibacter hydroxybenzoicus DSM 7310</name>
    <dbReference type="NCBI Taxonomy" id="1123245"/>
    <lineage>
        <taxon>Bacteria</taxon>
        <taxon>Bacillati</taxon>
        <taxon>Bacillota</taxon>
        <taxon>Tissierellia</taxon>
        <taxon>Sedimentibacter</taxon>
    </lineage>
</organism>
<feature type="domain" description="GGDEF" evidence="2">
    <location>
        <begin position="167"/>
        <end position="299"/>
    </location>
</feature>
<dbReference type="Gene3D" id="3.30.70.270">
    <property type="match status" value="1"/>
</dbReference>
<dbReference type="SMART" id="SM00091">
    <property type="entry name" value="PAS"/>
    <property type="match status" value="1"/>
</dbReference>
<evidence type="ECO:0000259" key="2">
    <source>
        <dbReference type="PROSITE" id="PS50887"/>
    </source>
</evidence>
<dbReference type="InterPro" id="IPR000014">
    <property type="entry name" value="PAS"/>
</dbReference>